<evidence type="ECO:0000313" key="3">
    <source>
        <dbReference type="WBParaSite" id="nRc.2.0.1.t22451-RA"/>
    </source>
</evidence>
<keyword evidence="2" id="KW-1185">Reference proteome</keyword>
<accession>A0A915J9T7</accession>
<reference evidence="3" key="1">
    <citation type="submission" date="2022-11" db="UniProtKB">
        <authorList>
            <consortium name="WormBaseParasite"/>
        </authorList>
    </citation>
    <scope>IDENTIFICATION</scope>
</reference>
<protein>
    <submittedName>
        <fullName evidence="3">Uncharacterized protein</fullName>
    </submittedName>
</protein>
<sequence>MPANNLALDRTTLAEVPPISAASATANLLMPRSSGQNYAITAPTYARASAVSQIPLPSTAVHSNNDPIVARTESSDSFINSDPRQVPTATRAPVTNHCSSLAIANANKVHNFGIEAQDDLEQLSTGAA</sequence>
<dbReference type="Proteomes" id="UP000887565">
    <property type="component" value="Unplaced"/>
</dbReference>
<evidence type="ECO:0000313" key="2">
    <source>
        <dbReference type="Proteomes" id="UP000887565"/>
    </source>
</evidence>
<name>A0A915J9T7_ROMCU</name>
<proteinExistence type="predicted"/>
<dbReference type="AlphaFoldDB" id="A0A915J9T7"/>
<dbReference type="WBParaSite" id="nRc.2.0.1.t22451-RA">
    <property type="protein sequence ID" value="nRc.2.0.1.t22451-RA"/>
    <property type="gene ID" value="nRc.2.0.1.g22451"/>
</dbReference>
<evidence type="ECO:0000256" key="1">
    <source>
        <dbReference type="SAM" id="MobiDB-lite"/>
    </source>
</evidence>
<feature type="region of interest" description="Disordered" evidence="1">
    <location>
        <begin position="72"/>
        <end position="92"/>
    </location>
</feature>
<organism evidence="2 3">
    <name type="scientific">Romanomermis culicivorax</name>
    <name type="common">Nematode worm</name>
    <dbReference type="NCBI Taxonomy" id="13658"/>
    <lineage>
        <taxon>Eukaryota</taxon>
        <taxon>Metazoa</taxon>
        <taxon>Ecdysozoa</taxon>
        <taxon>Nematoda</taxon>
        <taxon>Enoplea</taxon>
        <taxon>Dorylaimia</taxon>
        <taxon>Mermithida</taxon>
        <taxon>Mermithoidea</taxon>
        <taxon>Mermithidae</taxon>
        <taxon>Romanomermis</taxon>
    </lineage>
</organism>